<feature type="compositionally biased region" description="Basic and acidic residues" evidence="5">
    <location>
        <begin position="1"/>
        <end position="21"/>
    </location>
</feature>
<sequence>MKESIKRKIAEEDSKREKNENNNKSVKKQKNENNKSTSRVAAATTPQVKEDDSIFIKKRVLVMSTRGISPKNRHLMGDLLDLIPHSKKESKLDDRKSLSLINESCEMKSCNYAILFDSRKHTDLYLWMAKTPLGPTIKFGVSNVHTLEELQMTGNCLKGSRPFLHFDATFDGQPHLQLAKELLTQIFSTPKGHVKSKPFFDHVFAFFYQDGRIWFRNYQISDHEFKKQERLLTEIGPRMILHISKIFSGGFGGQVLYSNPEFVSPNDNRMNQKTLKANKYVKKIQSRKVSEERHNSAFIEPSEVERLFDEDYHGLEQ</sequence>
<dbReference type="Gene3D" id="3.40.50.10480">
    <property type="entry name" value="Probable brix-domain ribosomal biogenesis protein"/>
    <property type="match status" value="1"/>
</dbReference>
<accession>D3BJY4</accession>
<evidence type="ECO:0000256" key="3">
    <source>
        <dbReference type="ARBA" id="ARBA00022517"/>
    </source>
</evidence>
<dbReference type="SUPFAM" id="SSF52954">
    <property type="entry name" value="Class II aaRS ABD-related"/>
    <property type="match status" value="1"/>
</dbReference>
<keyword evidence="8" id="KW-1185">Reference proteome</keyword>
<dbReference type="PANTHER" id="PTHR13634:SF0">
    <property type="entry name" value="RIBOSOME BIOGENESIS PROTEIN BRX1 HOMOLOG"/>
    <property type="match status" value="1"/>
</dbReference>
<comment type="subcellular location">
    <subcellularLocation>
        <location evidence="1">Nucleus</location>
        <location evidence="1">Nucleolus</location>
    </subcellularLocation>
</comment>
<dbReference type="GO" id="GO:0000027">
    <property type="term" value="P:ribosomal large subunit assembly"/>
    <property type="evidence" value="ECO:0007669"/>
    <property type="project" value="TreeGrafter"/>
</dbReference>
<feature type="region of interest" description="Disordered" evidence="5">
    <location>
        <begin position="1"/>
        <end position="45"/>
    </location>
</feature>
<evidence type="ECO:0000313" key="8">
    <source>
        <dbReference type="Proteomes" id="UP000001396"/>
    </source>
</evidence>
<dbReference type="OMA" id="YRHRHLM"/>
<dbReference type="InterPro" id="IPR007109">
    <property type="entry name" value="Brix"/>
</dbReference>
<dbReference type="STRING" id="670386.D3BJY4"/>
<dbReference type="PANTHER" id="PTHR13634">
    <property type="entry name" value="RIBOSOME BIOGENESIS PROTEIN BRIX"/>
    <property type="match status" value="1"/>
</dbReference>
<evidence type="ECO:0000313" key="7">
    <source>
        <dbReference type="EMBL" id="EFA78214.1"/>
    </source>
</evidence>
<name>D3BJY4_HETP5</name>
<dbReference type="PROSITE" id="PS50833">
    <property type="entry name" value="BRIX"/>
    <property type="match status" value="1"/>
</dbReference>
<dbReference type="EMBL" id="ADBJ01000038">
    <property type="protein sequence ID" value="EFA78214.1"/>
    <property type="molecule type" value="Genomic_DNA"/>
</dbReference>
<evidence type="ECO:0000256" key="2">
    <source>
        <dbReference type="ARBA" id="ARBA00006369"/>
    </source>
</evidence>
<reference evidence="7 8" key="1">
    <citation type="journal article" date="2011" name="Genome Res.">
        <title>Phylogeny-wide analysis of social amoeba genomes highlights ancient origins for complex intercellular communication.</title>
        <authorList>
            <person name="Heidel A.J."/>
            <person name="Lawal H.M."/>
            <person name="Felder M."/>
            <person name="Schilde C."/>
            <person name="Helps N.R."/>
            <person name="Tunggal B."/>
            <person name="Rivero F."/>
            <person name="John U."/>
            <person name="Schleicher M."/>
            <person name="Eichinger L."/>
            <person name="Platzer M."/>
            <person name="Noegel A.A."/>
            <person name="Schaap P."/>
            <person name="Gloeckner G."/>
        </authorList>
    </citation>
    <scope>NUCLEOTIDE SEQUENCE [LARGE SCALE GENOMIC DNA]</scope>
    <source>
        <strain evidence="8">ATCC 26659 / Pp 5 / PN500</strain>
    </source>
</reference>
<dbReference type="GO" id="GO:0006364">
    <property type="term" value="P:rRNA processing"/>
    <property type="evidence" value="ECO:0007669"/>
    <property type="project" value="InterPro"/>
</dbReference>
<dbReference type="AlphaFoldDB" id="D3BJY4"/>
<dbReference type="InterPro" id="IPR026532">
    <property type="entry name" value="BRX1"/>
</dbReference>
<dbReference type="GO" id="GO:0005730">
    <property type="term" value="C:nucleolus"/>
    <property type="evidence" value="ECO:0007669"/>
    <property type="project" value="UniProtKB-SubCell"/>
</dbReference>
<evidence type="ECO:0000259" key="6">
    <source>
        <dbReference type="PROSITE" id="PS50833"/>
    </source>
</evidence>
<organism evidence="7 8">
    <name type="scientific">Heterostelium pallidum (strain ATCC 26659 / Pp 5 / PN500)</name>
    <name type="common">Cellular slime mold</name>
    <name type="synonym">Polysphondylium pallidum</name>
    <dbReference type="NCBI Taxonomy" id="670386"/>
    <lineage>
        <taxon>Eukaryota</taxon>
        <taxon>Amoebozoa</taxon>
        <taxon>Evosea</taxon>
        <taxon>Eumycetozoa</taxon>
        <taxon>Dictyostelia</taxon>
        <taxon>Acytosteliales</taxon>
        <taxon>Acytosteliaceae</taxon>
        <taxon>Heterostelium</taxon>
    </lineage>
</organism>
<evidence type="ECO:0000256" key="5">
    <source>
        <dbReference type="SAM" id="MobiDB-lite"/>
    </source>
</evidence>
<protein>
    <submittedName>
        <fullName evidence="7">Brix domain-containing protein</fullName>
    </submittedName>
</protein>
<evidence type="ECO:0000256" key="1">
    <source>
        <dbReference type="ARBA" id="ARBA00004604"/>
    </source>
</evidence>
<dbReference type="Proteomes" id="UP000001396">
    <property type="component" value="Unassembled WGS sequence"/>
</dbReference>
<comment type="caution">
    <text evidence="7">The sequence shown here is derived from an EMBL/GenBank/DDBJ whole genome shotgun (WGS) entry which is preliminary data.</text>
</comment>
<dbReference type="SMART" id="SM00879">
    <property type="entry name" value="Brix"/>
    <property type="match status" value="1"/>
</dbReference>
<dbReference type="GeneID" id="31364341"/>
<proteinExistence type="inferred from homology"/>
<dbReference type="Pfam" id="PF04427">
    <property type="entry name" value="Brix"/>
    <property type="match status" value="1"/>
</dbReference>
<dbReference type="RefSeq" id="XP_020430340.1">
    <property type="nucleotide sequence ID" value="XM_020579665.1"/>
</dbReference>
<gene>
    <name evidence="7" type="primary">bxdc2</name>
    <name evidence="7" type="ORF">PPL_08864</name>
</gene>
<dbReference type="GO" id="GO:0019843">
    <property type="term" value="F:rRNA binding"/>
    <property type="evidence" value="ECO:0007669"/>
    <property type="project" value="InterPro"/>
</dbReference>
<evidence type="ECO:0000256" key="4">
    <source>
        <dbReference type="ARBA" id="ARBA00023242"/>
    </source>
</evidence>
<dbReference type="FunCoup" id="D3BJY4">
    <property type="interactions" value="739"/>
</dbReference>
<dbReference type="InParanoid" id="D3BJY4"/>
<feature type="domain" description="Brix" evidence="6">
    <location>
        <begin position="58"/>
        <end position="252"/>
    </location>
</feature>
<keyword evidence="4" id="KW-0539">Nucleus</keyword>
<dbReference type="FunFam" id="3.40.50.10480:FF:000009">
    <property type="entry name" value="Ribosome biogenesis protein, putative"/>
    <property type="match status" value="1"/>
</dbReference>
<keyword evidence="3" id="KW-0690">Ribosome biogenesis</keyword>
<comment type="similarity">
    <text evidence="2">Belongs to the BRX1 family.</text>
</comment>